<comment type="caution">
    <text evidence="2">The sequence shown here is derived from an EMBL/GenBank/DDBJ whole genome shotgun (WGS) entry which is preliminary data.</text>
</comment>
<name>A0AA88IU97_FICCA</name>
<dbReference type="AlphaFoldDB" id="A0AA88IU97"/>
<dbReference type="Proteomes" id="UP001187192">
    <property type="component" value="Unassembled WGS sequence"/>
</dbReference>
<proteinExistence type="predicted"/>
<organism evidence="2 3">
    <name type="scientific">Ficus carica</name>
    <name type="common">Common fig</name>
    <dbReference type="NCBI Taxonomy" id="3494"/>
    <lineage>
        <taxon>Eukaryota</taxon>
        <taxon>Viridiplantae</taxon>
        <taxon>Streptophyta</taxon>
        <taxon>Embryophyta</taxon>
        <taxon>Tracheophyta</taxon>
        <taxon>Spermatophyta</taxon>
        <taxon>Magnoliopsida</taxon>
        <taxon>eudicotyledons</taxon>
        <taxon>Gunneridae</taxon>
        <taxon>Pentapetalae</taxon>
        <taxon>rosids</taxon>
        <taxon>fabids</taxon>
        <taxon>Rosales</taxon>
        <taxon>Moraceae</taxon>
        <taxon>Ficeae</taxon>
        <taxon>Ficus</taxon>
    </lineage>
</organism>
<evidence type="ECO:0000313" key="2">
    <source>
        <dbReference type="EMBL" id="GMN57813.1"/>
    </source>
</evidence>
<accession>A0AA88IU97</accession>
<protein>
    <submittedName>
        <fullName evidence="2">Uncharacterized protein</fullName>
    </submittedName>
</protein>
<reference evidence="2" key="1">
    <citation type="submission" date="2023-07" db="EMBL/GenBank/DDBJ databases">
        <title>draft genome sequence of fig (Ficus carica).</title>
        <authorList>
            <person name="Takahashi T."/>
            <person name="Nishimura K."/>
        </authorList>
    </citation>
    <scope>NUCLEOTIDE SEQUENCE</scope>
</reference>
<dbReference type="PANTHER" id="PTHR37611:SF2">
    <property type="entry name" value="VIRUS-SPECIFIC-SIGNALING-PATHWAY REGULATED PROTEIN-RELATED"/>
    <property type="match status" value="1"/>
</dbReference>
<evidence type="ECO:0000313" key="3">
    <source>
        <dbReference type="Proteomes" id="UP001187192"/>
    </source>
</evidence>
<keyword evidence="3" id="KW-1185">Reference proteome</keyword>
<dbReference type="EMBL" id="BTGU01000073">
    <property type="protein sequence ID" value="GMN57813.1"/>
    <property type="molecule type" value="Genomic_DNA"/>
</dbReference>
<feature type="region of interest" description="Disordered" evidence="1">
    <location>
        <begin position="65"/>
        <end position="99"/>
    </location>
</feature>
<gene>
    <name evidence="2" type="ORF">TIFTF001_026919</name>
</gene>
<evidence type="ECO:0000256" key="1">
    <source>
        <dbReference type="SAM" id="MobiDB-lite"/>
    </source>
</evidence>
<sequence>MASMAASEKWASINGDDVLEGIKISGFDSAFLMSLMEELQDHVEESDGERLKSVIQSLEAEINYSSTSPDDQFDSCMELVDDPDHQSTSNGEDSHDSSAPFDYHDLDTNVWIDMAAVPCSPSHDLNWDTFPCEDKMSSGCFVHEYPNILGVALDQEYGYNSLWKETTYDHMYD</sequence>
<dbReference type="PANTHER" id="PTHR37611">
    <property type="entry name" value="VIRUS-SPECIFIC-SIGNALING-PATHWAY REGULATED PROTEIN-RELATED"/>
    <property type="match status" value="1"/>
</dbReference>